<proteinExistence type="predicted"/>
<dbReference type="RefSeq" id="WP_023468822.1">
    <property type="nucleotide sequence ID" value="NZ_FMYN01000001.1"/>
</dbReference>
<comment type="caution">
    <text evidence="1">The sequence shown here is derived from an EMBL/GenBank/DDBJ whole genome shotgun (WGS) entry which is preliminary data.</text>
</comment>
<name>A0A0V8GJW0_9BACL</name>
<dbReference type="GeneID" id="90837241"/>
<dbReference type="Proteomes" id="UP000053797">
    <property type="component" value="Unassembled WGS sequence"/>
</dbReference>
<dbReference type="OrthoDB" id="2355200at2"/>
<dbReference type="Proteomes" id="UP001387110">
    <property type="component" value="Unassembled WGS sequence"/>
</dbReference>
<evidence type="ECO:0000313" key="3">
    <source>
        <dbReference type="EMBL" id="MEI4461453.1"/>
    </source>
</evidence>
<keyword evidence="6" id="KW-1185">Reference proteome</keyword>
<evidence type="ECO:0000313" key="1">
    <source>
        <dbReference type="EMBL" id="KSU50540.1"/>
    </source>
</evidence>
<reference evidence="3 6" key="3">
    <citation type="submission" date="2023-12" db="EMBL/GenBank/DDBJ databases">
        <authorList>
            <person name="Easwaran N."/>
            <person name="Lazarus H.P.S."/>
        </authorList>
    </citation>
    <scope>NUCLEOTIDE SEQUENCE [LARGE SCALE GENOMIC DNA]</scope>
    <source>
        <strain evidence="3 6">VIT-2023</strain>
    </source>
</reference>
<gene>
    <name evidence="1" type="ORF">AS033_03935</name>
    <name evidence="2" type="ORF">RSA11_10375</name>
    <name evidence="3" type="ORF">SZL87_03315</name>
</gene>
<dbReference type="Proteomes" id="UP000072605">
    <property type="component" value="Unassembled WGS sequence"/>
</dbReference>
<sequence>MTYEEYMQGDVTVSIQAIEELLACAIEDYGIHHSRIKRMDREEIAFSVKVNAPATSLHALYLHVREQLGIQLGDDVVSYVQFVAR</sequence>
<dbReference type="EMBL" id="LNQL01000001">
    <property type="protein sequence ID" value="KSU50540.1"/>
    <property type="molecule type" value="Genomic_DNA"/>
</dbReference>
<evidence type="ECO:0000313" key="5">
    <source>
        <dbReference type="Proteomes" id="UP000072605"/>
    </source>
</evidence>
<accession>A0A0V8GJW0</accession>
<protein>
    <submittedName>
        <fullName evidence="1">Uncharacterized protein</fullName>
    </submittedName>
</protein>
<evidence type="ECO:0000313" key="4">
    <source>
        <dbReference type="Proteomes" id="UP000053797"/>
    </source>
</evidence>
<reference evidence="1 4" key="1">
    <citation type="journal article" date="2015" name="Int. J. Syst. Evol. Microbiol.">
        <title>Exiguobacterium enclense sp. nov., isolated from sediment.</title>
        <authorList>
            <person name="Dastager S.G."/>
            <person name="Mawlankar R."/>
            <person name="Sonalkar V.V."/>
            <person name="Thorat M.N."/>
            <person name="Mual P."/>
            <person name="Verma A."/>
            <person name="Krishnamurthi S."/>
            <person name="Tang S.K."/>
            <person name="Li W.J."/>
        </authorList>
    </citation>
    <scope>NUCLEOTIDE SEQUENCE [LARGE SCALE GENOMIC DNA]</scope>
    <source>
        <strain evidence="1 4">NIO-1109</strain>
    </source>
</reference>
<evidence type="ECO:0000313" key="2">
    <source>
        <dbReference type="EMBL" id="KTR26403.1"/>
    </source>
</evidence>
<dbReference type="EMBL" id="JBAWKY010000001">
    <property type="protein sequence ID" value="MEI4461453.1"/>
    <property type="molecule type" value="Genomic_DNA"/>
</dbReference>
<dbReference type="EMBL" id="LDQV01000024">
    <property type="protein sequence ID" value="KTR26403.1"/>
    <property type="molecule type" value="Genomic_DNA"/>
</dbReference>
<dbReference type="AlphaFoldDB" id="A0A0V8GJW0"/>
<evidence type="ECO:0000313" key="6">
    <source>
        <dbReference type="Proteomes" id="UP001387110"/>
    </source>
</evidence>
<reference evidence="2 5" key="2">
    <citation type="journal article" date="2016" name="Front. Microbiol.">
        <title>Genomic Resource of Rice Seed Associated Bacteria.</title>
        <authorList>
            <person name="Midha S."/>
            <person name="Bansal K."/>
            <person name="Sharma S."/>
            <person name="Kumar N."/>
            <person name="Patil P.P."/>
            <person name="Chaudhry V."/>
            <person name="Patil P.B."/>
        </authorList>
    </citation>
    <scope>NUCLEOTIDE SEQUENCE [LARGE SCALE GENOMIC DNA]</scope>
    <source>
        <strain evidence="2 5">RSA11</strain>
    </source>
</reference>
<organism evidence="1 4">
    <name type="scientific">Exiguobacterium indicum</name>
    <dbReference type="NCBI Taxonomy" id="296995"/>
    <lineage>
        <taxon>Bacteria</taxon>
        <taxon>Bacillati</taxon>
        <taxon>Bacillota</taxon>
        <taxon>Bacilli</taxon>
        <taxon>Bacillales</taxon>
        <taxon>Bacillales Family XII. Incertae Sedis</taxon>
        <taxon>Exiguobacterium</taxon>
    </lineage>
</organism>